<gene>
    <name evidence="2" type="ORF">LU297_02165</name>
</gene>
<accession>A0ABY6F5B7</accession>
<dbReference type="Gene3D" id="3.90.550.10">
    <property type="entry name" value="Spore Coat Polysaccharide Biosynthesis Protein SpsA, Chain A"/>
    <property type="match status" value="1"/>
</dbReference>
<sequence>MISQTPTVAVITSTIGRHDLERAILSVKNQHYQAKHYVFVDGEQFWVAAKSILDKYPEVVATYLPMNTGASGWSNSSINAIAPFLVKEDIVCYLDDDNWYEPSHVEQGVQALLASGADYAYAMRNLYDVNLNFLCPDTYESLGEYSSGWQTETLDVSFELNGQVFKDEYELSTKHHIDTNCYFFPTTLAKILAVAWHTGFHNDKNVYRFLNDLQKKGVCTRTFSVNYLFDAKKQMSGIFEEYQKSPVSATPEQAEEICHAIVRLMAKTSFEGWGNQMPWEIDGKKSS</sequence>
<keyword evidence="3" id="KW-1185">Reference proteome</keyword>
<name>A0ABY6F5B7_9GAMM</name>
<evidence type="ECO:0000313" key="2">
    <source>
        <dbReference type="EMBL" id="UXZ05280.1"/>
    </source>
</evidence>
<dbReference type="InterPro" id="IPR001173">
    <property type="entry name" value="Glyco_trans_2-like"/>
</dbReference>
<reference evidence="2" key="1">
    <citation type="submission" date="2021-12" db="EMBL/GenBank/DDBJ databases">
        <title>taxonomy of Moraxella sp. ZY201224.</title>
        <authorList>
            <person name="Li F."/>
        </authorList>
    </citation>
    <scope>NUCLEOTIDE SEQUENCE</scope>
    <source>
        <strain evidence="2">ZY201224</strain>
    </source>
</reference>
<proteinExistence type="predicted"/>
<evidence type="ECO:0000259" key="1">
    <source>
        <dbReference type="Pfam" id="PF00535"/>
    </source>
</evidence>
<feature type="domain" description="Glycosyltransferase 2-like" evidence="1">
    <location>
        <begin position="18"/>
        <end position="137"/>
    </location>
</feature>
<dbReference type="Proteomes" id="UP001063782">
    <property type="component" value="Chromosome"/>
</dbReference>
<dbReference type="Pfam" id="PF00535">
    <property type="entry name" value="Glycos_transf_2"/>
    <property type="match status" value="1"/>
</dbReference>
<dbReference type="EMBL" id="CP089977">
    <property type="protein sequence ID" value="UXZ05280.1"/>
    <property type="molecule type" value="Genomic_DNA"/>
</dbReference>
<organism evidence="2 3">
    <name type="scientific">Moraxella nasicaprae</name>
    <dbReference type="NCBI Taxonomy" id="2904122"/>
    <lineage>
        <taxon>Bacteria</taxon>
        <taxon>Pseudomonadati</taxon>
        <taxon>Pseudomonadota</taxon>
        <taxon>Gammaproteobacteria</taxon>
        <taxon>Moraxellales</taxon>
        <taxon>Moraxellaceae</taxon>
        <taxon>Moraxella</taxon>
    </lineage>
</organism>
<protein>
    <submittedName>
        <fullName evidence="2">Glycosyltransferase</fullName>
    </submittedName>
</protein>
<evidence type="ECO:0000313" key="3">
    <source>
        <dbReference type="Proteomes" id="UP001063782"/>
    </source>
</evidence>
<dbReference type="InterPro" id="IPR029044">
    <property type="entry name" value="Nucleotide-diphossugar_trans"/>
</dbReference>
<dbReference type="RefSeq" id="WP_263076779.1">
    <property type="nucleotide sequence ID" value="NZ_CP089977.1"/>
</dbReference>
<dbReference type="CDD" id="cd00761">
    <property type="entry name" value="Glyco_tranf_GTA_type"/>
    <property type="match status" value="1"/>
</dbReference>
<dbReference type="SUPFAM" id="SSF53448">
    <property type="entry name" value="Nucleotide-diphospho-sugar transferases"/>
    <property type="match status" value="1"/>
</dbReference>